<comment type="caution">
    <text evidence="4">The sequence shown here is derived from an EMBL/GenBank/DDBJ whole genome shotgun (WGS) entry which is preliminary data.</text>
</comment>
<evidence type="ECO:0000313" key="5">
    <source>
        <dbReference type="Proteomes" id="UP000709295"/>
    </source>
</evidence>
<dbReference type="SMART" id="SM00102">
    <property type="entry name" value="ADF"/>
    <property type="match status" value="1"/>
</dbReference>
<dbReference type="Pfam" id="PF00241">
    <property type="entry name" value="Cofilin_ADF"/>
    <property type="match status" value="1"/>
</dbReference>
<organism evidence="4 5">
    <name type="scientific">Phytophthora aleatoria</name>
    <dbReference type="NCBI Taxonomy" id="2496075"/>
    <lineage>
        <taxon>Eukaryota</taxon>
        <taxon>Sar</taxon>
        <taxon>Stramenopiles</taxon>
        <taxon>Oomycota</taxon>
        <taxon>Peronosporomycetes</taxon>
        <taxon>Peronosporales</taxon>
        <taxon>Peronosporaceae</taxon>
        <taxon>Phytophthora</taxon>
    </lineage>
</organism>
<dbReference type="PROSITE" id="PS51263">
    <property type="entry name" value="ADF_H"/>
    <property type="match status" value="1"/>
</dbReference>
<dbReference type="Proteomes" id="UP000709295">
    <property type="component" value="Unassembled WGS sequence"/>
</dbReference>
<dbReference type="InterPro" id="IPR017904">
    <property type="entry name" value="ADF/Cofilin"/>
</dbReference>
<feature type="region of interest" description="Disordered" evidence="2">
    <location>
        <begin position="1"/>
        <end position="45"/>
    </location>
</feature>
<dbReference type="SMART" id="SM00185">
    <property type="entry name" value="ARM"/>
    <property type="match status" value="8"/>
</dbReference>
<proteinExistence type="predicted"/>
<dbReference type="GO" id="GO:0015629">
    <property type="term" value="C:actin cytoskeleton"/>
    <property type="evidence" value="ECO:0007669"/>
    <property type="project" value="InterPro"/>
</dbReference>
<dbReference type="PROSITE" id="PS50176">
    <property type="entry name" value="ARM_REPEAT"/>
    <property type="match status" value="1"/>
</dbReference>
<dbReference type="PANTHER" id="PTHR15599">
    <property type="entry name" value="RTDR1"/>
    <property type="match status" value="1"/>
</dbReference>
<dbReference type="CDD" id="cd11286">
    <property type="entry name" value="ADF_cofilin_like"/>
    <property type="match status" value="1"/>
</dbReference>
<dbReference type="InterPro" id="IPR000225">
    <property type="entry name" value="Armadillo"/>
</dbReference>
<dbReference type="PANTHER" id="PTHR15599:SF1">
    <property type="entry name" value="RADIAL SPOKE HEAD 14 HOMOLOG"/>
    <property type="match status" value="1"/>
</dbReference>
<dbReference type="GO" id="GO:0030042">
    <property type="term" value="P:actin filament depolymerization"/>
    <property type="evidence" value="ECO:0007669"/>
    <property type="project" value="InterPro"/>
</dbReference>
<evidence type="ECO:0000256" key="1">
    <source>
        <dbReference type="PROSITE-ProRule" id="PRU00259"/>
    </source>
</evidence>
<reference evidence="4" key="1">
    <citation type="submission" date="2021-01" db="EMBL/GenBank/DDBJ databases">
        <title>Phytophthora aleatoria, a newly-described species from Pinus radiata is distinct from Phytophthora cactorum isolates based on comparative genomics.</title>
        <authorList>
            <person name="Mcdougal R."/>
            <person name="Panda P."/>
            <person name="Williams N."/>
            <person name="Studholme D.J."/>
        </authorList>
    </citation>
    <scope>NUCLEOTIDE SEQUENCE</scope>
    <source>
        <strain evidence="4">NZFS 4037</strain>
    </source>
</reference>
<evidence type="ECO:0000313" key="4">
    <source>
        <dbReference type="EMBL" id="KAG6971973.1"/>
    </source>
</evidence>
<dbReference type="InterPro" id="IPR042856">
    <property type="entry name" value="RSP14"/>
</dbReference>
<protein>
    <recommendedName>
        <fullName evidence="3">ADF-H domain-containing protein</fullName>
    </recommendedName>
</protein>
<dbReference type="GO" id="GO:0003779">
    <property type="term" value="F:actin binding"/>
    <property type="evidence" value="ECO:0007669"/>
    <property type="project" value="InterPro"/>
</dbReference>
<name>A0A8J5J251_9STRA</name>
<feature type="region of interest" description="Disordered" evidence="2">
    <location>
        <begin position="108"/>
        <end position="149"/>
    </location>
</feature>
<gene>
    <name evidence="4" type="ORF">JG688_00004203</name>
</gene>
<evidence type="ECO:0000256" key="2">
    <source>
        <dbReference type="SAM" id="MobiDB-lite"/>
    </source>
</evidence>
<feature type="compositionally biased region" description="Polar residues" evidence="2">
    <location>
        <begin position="1"/>
        <end position="21"/>
    </location>
</feature>
<dbReference type="EMBL" id="JAENGY010000146">
    <property type="protein sequence ID" value="KAG6971973.1"/>
    <property type="molecule type" value="Genomic_DNA"/>
</dbReference>
<sequence length="1998" mass="216107">MADSRALSSSTAFKSGPSRQSLEPMLEQPSPQRRRGYFVTDDYDEQVPRVKPQLQRKLPFQYHGDVFAQHGQYTDAGLYMSRLPASRKEKQPLSARVGVSYKLHPVKLAPVPPTKATSQQQTDRENSLLPAPKAADVNSNKPRPKSNRKRQYAFAVEAMAANRALHATLLNDNVVPSVMALCRSKDVATLGACVATLGHLSCEPEGRAILLSHNALALLSALALSSAHTHEKLLLPNCVGTLANLTIEDGSESGFIKEKALDCLVKQRRTSALAERACTFAMFNLSCPQYAYPRVDDAVHALAEHGKDARDRETLSRAVYNLACTRMNHVKLVEPEAASILRLLISCQQSEAARLNGLAALWHLVESGACRRALVRTGDCVRVVVEELPRLGLAASDEYVVCALTTLICLTRETNARELMGNAGALDALAALGTGAKRRPAVLLLIYRLVAILLSAPENIRAVSESVVQFLLVFQHEHGDPTASASSTAKSRYVLFALASILSWNQPEDPDLSNLQHSIDLSTQSIPLELDELLDAPQLLEQIYRHVAYSEFPQDSAQVRLQMVILYNLSFRYPKADVAGLAHERLSQVGANSKDRHILNLLGGSFFSLCMEYEVHRLLLAAAYAATDDKGGFLLQRLARDGDVEAQSMCLNTVCILFDGRSLSRDELLRLIDHIFPVVVEVCTGKDHGDKMVDDADRAALRAACAACLTRFASVAEYRLAMVECGLLDALAVLAGSDDDETLRLCVHTYALLSQDKAVGASLLRGGVIKALTLLAAAPEEVVRRACAVTLCNLSAEVAHVEELVKLGALRALLVLSCVKSNDPETRRVCLKAVLNLLRLSKAAVMQRLCDDGLLWAFGMFTDAMEPRDYAILSDAFCVLALHSSARAGLIAKSSTVASLVQILGYVDVCSTKVTVLKGLLNLLADPASAALLLQIGVLPRLVALIETEKQAEVCEIVVELLVLIFQNSSPENGAAAGAYAEPATMRAITYLVHVAEQEELHRSDESSSGAASCAQSCAVLLHLLSLHELTRPALLVTHPPLGTALPALLLQAKGTTQTLLLRCLYNLTCDADLLPHIPLNVCVPALKTALTTQQETEAIPAETMKDEPEILALCAGILRNTSTSTDCHDVLSSETGTTLLCELFAVGGKVCRENVALATCNMLFGRVNSHHLLSRGVLPLVLSLCSPVLVSSSEAHAMCSAVLRKLAIAPGNSQLLLRGGTVRHLVLLMGGSSSMFVKMNCVATFCLLAQKPSVPPLLASQGVLASVLEFLEHLERTDNTLDSCVENMCVDLLSKLAQFANASDHREQHLSSLLYRVVEKEDANTASSVPQTTRSTKTGSEIWQNDRSFLLREQGGALPPTAIFSMLILSHSAAPVVPHTPRTISYPGYAIEVSPSASYIEMGTIEPMLPPVETLEDNEEEEGDARLQTVDFKPPPMFPKLTAPFTPLPLMPPMGSGGILATKLSASKTVPPLPPRPIAAPKAQGSLLYKRSTPQHLTLVSVKGDVKEISYERVSEAFGIDNHPHILHALEEGEPVLRRRVLEALASVLKLPHELVVSMKHGVLELIEGGITVGTDEEEGSAPTELTESEIELQELSARVLSVMAESPCGQAEILKGETITRIKPVFAAMSNKRTCEYLYDSLLRLAASFAGARQLTSAGYLPAVLDHLKGHRLNDGLRIRALKLLKNLLNDGVVGTTFRALELGAVAQCVKRLHSSNFEVRAAACDAVAALGFTDKARKAVVEDGGVVPRLCALLTDPQWQVASASAGALMSLAAHDEVKRQIVANEGLAPVNQLLQTNKLPLQLHTTKLVAVVTALPEARRLLDVPATTLRLKTLTQDENALLAKSAKVALAASSGVGVDDEVITQFNDFKLKRAPHDFRYFIYKIEDDSQIVIESTGPSSESYQDMADKLAQITNDCRYALVDLDLTTKDGRPTSKIVFLSWSPDTARIKSKMLYASSKEAIKRVLMGVGIHLTATDASELSLESIEDGVSKFL</sequence>
<accession>A0A8J5J251</accession>
<feature type="repeat" description="ARM" evidence="1">
    <location>
        <begin position="1748"/>
        <end position="1790"/>
    </location>
</feature>
<keyword evidence="5" id="KW-1185">Reference proteome</keyword>
<evidence type="ECO:0000259" key="3">
    <source>
        <dbReference type="PROSITE" id="PS51263"/>
    </source>
</evidence>
<feature type="domain" description="ADF-H" evidence="3">
    <location>
        <begin position="1857"/>
        <end position="1995"/>
    </location>
</feature>
<dbReference type="InterPro" id="IPR002108">
    <property type="entry name" value="ADF-H"/>
</dbReference>